<feature type="region of interest" description="Disordered" evidence="1">
    <location>
        <begin position="316"/>
        <end position="341"/>
    </location>
</feature>
<gene>
    <name evidence="3" type="ORF">NLJ89_g4235</name>
</gene>
<dbReference type="OrthoDB" id="3163863at2759"/>
<reference evidence="3" key="1">
    <citation type="submission" date="2022-07" db="EMBL/GenBank/DDBJ databases">
        <title>Genome Sequence of Agrocybe chaxingu.</title>
        <authorList>
            <person name="Buettner E."/>
        </authorList>
    </citation>
    <scope>NUCLEOTIDE SEQUENCE</scope>
    <source>
        <strain evidence="3">MP-N11</strain>
    </source>
</reference>
<protein>
    <recommendedName>
        <fullName evidence="2">HNH nuclease domain-containing protein</fullName>
    </recommendedName>
</protein>
<sequence>MAQVHSRKDSTESTGTLGSDQSAESVSSTFSTASKASEIYKNPKGDIERLQDTIKEQDLGRYISKCEHLISCLSNSDENEIKFSGSKLELDRVMKGMLEHAVGIEGKKYVLAAILSCESKAEGETDHERLPDLVNNLKAVAETWAYYLLFIFKAGPGSRKTQSKMLKDDVKRRDGYQCVITGWLDVENLYDRNGLATDLEVAHILRRATATFTKDVSGSAASTFDILRNFTGLPAALIENLKDHADHVANCITLLSPAHYEWDKYGFCLKPTEEDHVYKIHYFTDLAQDAIEGLRQGTAGELVRFSDRSDEFLPYKCQRTDEEDGARPSTRSGSGSQSSSKFELPSKTFIAIHAAVAGVLNMSGAGKFFDELLSKYDEDDEKNPPVRCWDDLEKKARDYHLSEQVQRIMIGDATPA</sequence>
<name>A0A9W8MW47_9AGAR</name>
<dbReference type="InterPro" id="IPR003615">
    <property type="entry name" value="HNH_nuc"/>
</dbReference>
<evidence type="ECO:0000256" key="1">
    <source>
        <dbReference type="SAM" id="MobiDB-lite"/>
    </source>
</evidence>
<keyword evidence="4" id="KW-1185">Reference proteome</keyword>
<dbReference type="AlphaFoldDB" id="A0A9W8MW47"/>
<accession>A0A9W8MW47</accession>
<dbReference type="Pfam" id="PF13391">
    <property type="entry name" value="HNH_2"/>
    <property type="match status" value="1"/>
</dbReference>
<dbReference type="EMBL" id="JANKHO010000342">
    <property type="protein sequence ID" value="KAJ3511198.1"/>
    <property type="molecule type" value="Genomic_DNA"/>
</dbReference>
<organism evidence="3 4">
    <name type="scientific">Agrocybe chaxingu</name>
    <dbReference type="NCBI Taxonomy" id="84603"/>
    <lineage>
        <taxon>Eukaryota</taxon>
        <taxon>Fungi</taxon>
        <taxon>Dikarya</taxon>
        <taxon>Basidiomycota</taxon>
        <taxon>Agaricomycotina</taxon>
        <taxon>Agaricomycetes</taxon>
        <taxon>Agaricomycetidae</taxon>
        <taxon>Agaricales</taxon>
        <taxon>Agaricineae</taxon>
        <taxon>Strophariaceae</taxon>
        <taxon>Agrocybe</taxon>
    </lineage>
</organism>
<feature type="compositionally biased region" description="Basic and acidic residues" evidence="1">
    <location>
        <begin position="1"/>
        <end position="11"/>
    </location>
</feature>
<proteinExistence type="predicted"/>
<feature type="compositionally biased region" description="Polar residues" evidence="1">
    <location>
        <begin position="12"/>
        <end position="34"/>
    </location>
</feature>
<feature type="domain" description="HNH nuclease" evidence="2">
    <location>
        <begin position="178"/>
        <end position="269"/>
    </location>
</feature>
<evidence type="ECO:0000313" key="3">
    <source>
        <dbReference type="EMBL" id="KAJ3511198.1"/>
    </source>
</evidence>
<evidence type="ECO:0000313" key="4">
    <source>
        <dbReference type="Proteomes" id="UP001148786"/>
    </source>
</evidence>
<feature type="region of interest" description="Disordered" evidence="1">
    <location>
        <begin position="1"/>
        <end position="34"/>
    </location>
</feature>
<comment type="caution">
    <text evidence="3">The sequence shown here is derived from an EMBL/GenBank/DDBJ whole genome shotgun (WGS) entry which is preliminary data.</text>
</comment>
<evidence type="ECO:0000259" key="2">
    <source>
        <dbReference type="Pfam" id="PF13391"/>
    </source>
</evidence>
<dbReference type="Proteomes" id="UP001148786">
    <property type="component" value="Unassembled WGS sequence"/>
</dbReference>